<dbReference type="SUPFAM" id="SSF54791">
    <property type="entry name" value="Eukaryotic type KH-domain (KH-domain type I)"/>
    <property type="match status" value="1"/>
</dbReference>
<proteinExistence type="inferred from homology"/>
<dbReference type="RefSeq" id="WP_073147495.1">
    <property type="nucleotide sequence ID" value="NZ_FQYY01000001.1"/>
</dbReference>
<evidence type="ECO:0000313" key="11">
    <source>
        <dbReference type="EMBL" id="SHI36624.1"/>
    </source>
</evidence>
<comment type="function">
    <text evidence="8">Involved in mRNA degradation. Catalyzes the phosphorolysis of single-stranded polyribonucleotides processively in the 3'- to 5'-direction.</text>
</comment>
<sequence length="738" mass="81426">MIPKTFKEVIDLGDGREISIETGKLAKQAHGSVVVQSGKCMLLCTLVSNYKQSDVDFLPLTVDYREKFAAAGRYPGGFFKREARPSDGEVLTMRLVDRVLRPLFPKDYHAETQIMIQLMSHDDDVMPDAMAGLAASAAIQLSDAPFECPISEARVGRVNGEFIINPTRAQLEESDIDMMIGASADSVMMVEGEMNEISEEEMTEAIKFAHEAIKKQCEAQVKLAEAFGKKETREYEGEREDEALQQKIHEMAYDKVYAVAKAGSSKKERSTAFGEIKEEIKASFSEEEIQDFGDLISKYYAKAEKAAVRDLTLNEGLRLDGRKTDEIRPIWCEVDYLPSTHGSAIFTRGETQALATVTLGTSREANQIDMPSFEGEETFYLHYNFPPFSTGEARPIRGTSRREVGHGNLAQRALKGMIPADCPYTVRVVSEILESNGSSSMATVCAGTMSLMDAGVKLTKPVSGIAMGLISDADSGKYAVLSDILGDEDHLGDMDFKVTGTADGITACQMDIKVKGLSYEILTNALKQARDGRLHILGKITETIDAPREDVKGHAPKMITRRIPNDFIGALIGPGGKVIQELQKETGTTIVINEDPVTEEGIVEILGTAQDGIDKVMAKIDSITFKPVKGSVYEVKVIKILDFGAVVEYTEAPGNEVLLHISELAWERTNNVTDIVNMGDVLDVKYFGTDPKTRKEKVSRKALLPKPEGHTERAPRENKGRDNRSRDDRKPRENKKEE</sequence>
<dbReference type="InterPro" id="IPR015847">
    <property type="entry name" value="ExoRNase_PH_dom2"/>
</dbReference>
<dbReference type="OrthoDB" id="9804305at2"/>
<dbReference type="NCBIfam" id="TIGR03591">
    <property type="entry name" value="polynuc_phos"/>
    <property type="match status" value="1"/>
</dbReference>
<dbReference type="SMART" id="SM00316">
    <property type="entry name" value="S1"/>
    <property type="match status" value="1"/>
</dbReference>
<dbReference type="Pfam" id="PF01138">
    <property type="entry name" value="RNase_PH"/>
    <property type="match status" value="2"/>
</dbReference>
<reference evidence="11 12" key="1">
    <citation type="submission" date="2016-11" db="EMBL/GenBank/DDBJ databases">
        <authorList>
            <person name="Jaros S."/>
            <person name="Januszkiewicz K."/>
            <person name="Wedrychowicz H."/>
        </authorList>
    </citation>
    <scope>NUCLEOTIDE SEQUENCE [LARGE SCALE GENOMIC DNA]</scope>
    <source>
        <strain evidence="11 12">DSM 21425</strain>
    </source>
</reference>
<evidence type="ECO:0000256" key="1">
    <source>
        <dbReference type="ARBA" id="ARBA00007404"/>
    </source>
</evidence>
<evidence type="ECO:0000256" key="3">
    <source>
        <dbReference type="ARBA" id="ARBA00022679"/>
    </source>
</evidence>
<dbReference type="CDD" id="cd02393">
    <property type="entry name" value="KH-I_PNPase"/>
    <property type="match status" value="1"/>
</dbReference>
<dbReference type="Gene3D" id="3.30.230.70">
    <property type="entry name" value="GHMP Kinase, N-terminal domain"/>
    <property type="match status" value="2"/>
</dbReference>
<keyword evidence="6 8" id="KW-0460">Magnesium</keyword>
<dbReference type="NCBIfam" id="NF008805">
    <property type="entry name" value="PRK11824.1"/>
    <property type="match status" value="1"/>
</dbReference>
<dbReference type="GO" id="GO:0000175">
    <property type="term" value="F:3'-5'-RNA exonuclease activity"/>
    <property type="evidence" value="ECO:0007669"/>
    <property type="project" value="TreeGrafter"/>
</dbReference>
<accession>A0A1M6AJE0</accession>
<evidence type="ECO:0000256" key="6">
    <source>
        <dbReference type="ARBA" id="ARBA00022842"/>
    </source>
</evidence>
<keyword evidence="7 8" id="KW-0694">RNA-binding</keyword>
<dbReference type="GO" id="GO:0006402">
    <property type="term" value="P:mRNA catabolic process"/>
    <property type="evidence" value="ECO:0007669"/>
    <property type="project" value="UniProtKB-UniRule"/>
</dbReference>
<keyword evidence="3 8" id="KW-0808">Transferase</keyword>
<dbReference type="InterPro" id="IPR036345">
    <property type="entry name" value="ExoRNase_PH_dom2_sf"/>
</dbReference>
<dbReference type="InterPro" id="IPR036612">
    <property type="entry name" value="KH_dom_type_1_sf"/>
</dbReference>
<dbReference type="InterPro" id="IPR027408">
    <property type="entry name" value="PNPase/RNase_PH_dom_sf"/>
</dbReference>
<dbReference type="FunFam" id="3.30.230.70:FF:000001">
    <property type="entry name" value="Polyribonucleotide nucleotidyltransferase"/>
    <property type="match status" value="1"/>
</dbReference>
<comment type="subcellular location">
    <subcellularLocation>
        <location evidence="8">Cytoplasm</location>
    </subcellularLocation>
</comment>
<dbReference type="InterPro" id="IPR012340">
    <property type="entry name" value="NA-bd_OB-fold"/>
</dbReference>
<dbReference type="PROSITE" id="PS50084">
    <property type="entry name" value="KH_TYPE_1"/>
    <property type="match status" value="1"/>
</dbReference>
<dbReference type="Pfam" id="PF03726">
    <property type="entry name" value="PNPase"/>
    <property type="match status" value="1"/>
</dbReference>
<dbReference type="SUPFAM" id="SSF55666">
    <property type="entry name" value="Ribonuclease PH domain 2-like"/>
    <property type="match status" value="2"/>
</dbReference>
<dbReference type="Gene3D" id="3.30.1370.10">
    <property type="entry name" value="K Homology domain, type 1"/>
    <property type="match status" value="1"/>
</dbReference>
<dbReference type="InterPro" id="IPR003029">
    <property type="entry name" value="S1_domain"/>
</dbReference>
<feature type="region of interest" description="Disordered" evidence="9">
    <location>
        <begin position="693"/>
        <end position="738"/>
    </location>
</feature>
<evidence type="ECO:0000256" key="7">
    <source>
        <dbReference type="ARBA" id="ARBA00022884"/>
    </source>
</evidence>
<feature type="compositionally biased region" description="Basic and acidic residues" evidence="9">
    <location>
        <begin position="707"/>
        <end position="738"/>
    </location>
</feature>
<name>A0A1M6AJE0_9FLAO</name>
<evidence type="ECO:0000256" key="8">
    <source>
        <dbReference type="HAMAP-Rule" id="MF_01595"/>
    </source>
</evidence>
<dbReference type="PROSITE" id="PS50126">
    <property type="entry name" value="S1"/>
    <property type="match status" value="1"/>
</dbReference>
<dbReference type="Pfam" id="PF00013">
    <property type="entry name" value="KH_1"/>
    <property type="match status" value="1"/>
</dbReference>
<dbReference type="SUPFAM" id="SSF50249">
    <property type="entry name" value="Nucleic acid-binding proteins"/>
    <property type="match status" value="1"/>
</dbReference>
<dbReference type="InterPro" id="IPR001247">
    <property type="entry name" value="ExoRNase_PH_dom1"/>
</dbReference>
<protein>
    <recommendedName>
        <fullName evidence="8">Polyribonucleotide nucleotidyltransferase</fullName>
        <ecNumber evidence="8">2.7.7.8</ecNumber>
    </recommendedName>
    <alternativeName>
        <fullName evidence="8">Polynucleotide phosphorylase</fullName>
        <shortName evidence="8">PNPase</shortName>
    </alternativeName>
</protein>
<feature type="domain" description="S1 motif" evidence="10">
    <location>
        <begin position="630"/>
        <end position="701"/>
    </location>
</feature>
<evidence type="ECO:0000256" key="4">
    <source>
        <dbReference type="ARBA" id="ARBA00022695"/>
    </source>
</evidence>
<dbReference type="InterPro" id="IPR004087">
    <property type="entry name" value="KH_dom"/>
</dbReference>
<dbReference type="GO" id="GO:0005829">
    <property type="term" value="C:cytosol"/>
    <property type="evidence" value="ECO:0007669"/>
    <property type="project" value="TreeGrafter"/>
</dbReference>
<dbReference type="InterPro" id="IPR015848">
    <property type="entry name" value="PNPase_PH_RNA-bd_bac/org-type"/>
</dbReference>
<keyword evidence="12" id="KW-1185">Reference proteome</keyword>
<dbReference type="EMBL" id="FQYY01000001">
    <property type="protein sequence ID" value="SHI36624.1"/>
    <property type="molecule type" value="Genomic_DNA"/>
</dbReference>
<dbReference type="PANTHER" id="PTHR11252:SF0">
    <property type="entry name" value="POLYRIBONUCLEOTIDE NUCLEOTIDYLTRANSFERASE 1, MITOCHONDRIAL"/>
    <property type="match status" value="1"/>
</dbReference>
<dbReference type="HAMAP" id="MF_01595">
    <property type="entry name" value="PNPase"/>
    <property type="match status" value="1"/>
</dbReference>
<evidence type="ECO:0000256" key="2">
    <source>
        <dbReference type="ARBA" id="ARBA00022490"/>
    </source>
</evidence>
<dbReference type="SMART" id="SM00322">
    <property type="entry name" value="KH"/>
    <property type="match status" value="1"/>
</dbReference>
<keyword evidence="2 8" id="KW-0963">Cytoplasm</keyword>
<dbReference type="Pfam" id="PF00575">
    <property type="entry name" value="S1"/>
    <property type="match status" value="1"/>
</dbReference>
<dbReference type="InterPro" id="IPR012162">
    <property type="entry name" value="PNPase"/>
</dbReference>
<comment type="catalytic activity">
    <reaction evidence="8">
        <text>RNA(n+1) + phosphate = RNA(n) + a ribonucleoside 5'-diphosphate</text>
        <dbReference type="Rhea" id="RHEA:22096"/>
        <dbReference type="Rhea" id="RHEA-COMP:14527"/>
        <dbReference type="Rhea" id="RHEA-COMP:17342"/>
        <dbReference type="ChEBI" id="CHEBI:43474"/>
        <dbReference type="ChEBI" id="CHEBI:57930"/>
        <dbReference type="ChEBI" id="CHEBI:140395"/>
        <dbReference type="EC" id="2.7.7.8"/>
    </reaction>
</comment>
<keyword evidence="5 8" id="KW-0479">Metal-binding</keyword>
<dbReference type="Proteomes" id="UP000184225">
    <property type="component" value="Unassembled WGS sequence"/>
</dbReference>
<dbReference type="PANTHER" id="PTHR11252">
    <property type="entry name" value="POLYRIBONUCLEOTIDE NUCLEOTIDYLTRANSFERASE"/>
    <property type="match status" value="1"/>
</dbReference>
<comment type="cofactor">
    <cofactor evidence="8">
        <name>Mg(2+)</name>
        <dbReference type="ChEBI" id="CHEBI:18420"/>
    </cofactor>
</comment>
<feature type="binding site" evidence="8">
    <location>
        <position position="489"/>
    </location>
    <ligand>
        <name>Mg(2+)</name>
        <dbReference type="ChEBI" id="CHEBI:18420"/>
    </ligand>
</feature>
<dbReference type="EC" id="2.7.7.8" evidence="8"/>
<dbReference type="PIRSF" id="PIRSF005499">
    <property type="entry name" value="PNPase"/>
    <property type="match status" value="1"/>
</dbReference>
<keyword evidence="4 8" id="KW-0548">Nucleotidyltransferase</keyword>
<organism evidence="11 12">
    <name type="scientific">Mesonia phycicola</name>
    <dbReference type="NCBI Taxonomy" id="579105"/>
    <lineage>
        <taxon>Bacteria</taxon>
        <taxon>Pseudomonadati</taxon>
        <taxon>Bacteroidota</taxon>
        <taxon>Flavobacteriia</taxon>
        <taxon>Flavobacteriales</taxon>
        <taxon>Flavobacteriaceae</taxon>
        <taxon>Mesonia</taxon>
    </lineage>
</organism>
<dbReference type="GO" id="GO:0004654">
    <property type="term" value="F:polyribonucleotide nucleotidyltransferase activity"/>
    <property type="evidence" value="ECO:0007669"/>
    <property type="project" value="UniProtKB-UniRule"/>
</dbReference>
<dbReference type="SUPFAM" id="SSF54211">
    <property type="entry name" value="Ribosomal protein S5 domain 2-like"/>
    <property type="match status" value="2"/>
</dbReference>
<dbReference type="Gene3D" id="2.40.50.140">
    <property type="entry name" value="Nucleic acid-binding proteins"/>
    <property type="match status" value="1"/>
</dbReference>
<dbReference type="GO" id="GO:0003723">
    <property type="term" value="F:RNA binding"/>
    <property type="evidence" value="ECO:0007669"/>
    <property type="project" value="UniProtKB-UniRule"/>
</dbReference>
<dbReference type="InterPro" id="IPR004088">
    <property type="entry name" value="KH_dom_type_1"/>
</dbReference>
<evidence type="ECO:0000313" key="12">
    <source>
        <dbReference type="Proteomes" id="UP000184225"/>
    </source>
</evidence>
<feature type="binding site" evidence="8">
    <location>
        <position position="495"/>
    </location>
    <ligand>
        <name>Mg(2+)</name>
        <dbReference type="ChEBI" id="CHEBI:18420"/>
    </ligand>
</feature>
<dbReference type="GO" id="GO:0000287">
    <property type="term" value="F:magnesium ion binding"/>
    <property type="evidence" value="ECO:0007669"/>
    <property type="project" value="UniProtKB-UniRule"/>
</dbReference>
<dbReference type="STRING" id="579105.SAMN04488096_101298"/>
<dbReference type="GO" id="GO:0006396">
    <property type="term" value="P:RNA processing"/>
    <property type="evidence" value="ECO:0007669"/>
    <property type="project" value="InterPro"/>
</dbReference>
<dbReference type="AlphaFoldDB" id="A0A1M6AJE0"/>
<evidence type="ECO:0000256" key="9">
    <source>
        <dbReference type="SAM" id="MobiDB-lite"/>
    </source>
</evidence>
<dbReference type="Pfam" id="PF03725">
    <property type="entry name" value="RNase_PH_C"/>
    <property type="match status" value="1"/>
</dbReference>
<dbReference type="FunFam" id="3.30.1370.10:FF:000001">
    <property type="entry name" value="Polyribonucleotide nucleotidyltransferase"/>
    <property type="match status" value="1"/>
</dbReference>
<evidence type="ECO:0000256" key="5">
    <source>
        <dbReference type="ARBA" id="ARBA00022723"/>
    </source>
</evidence>
<dbReference type="CDD" id="cd11364">
    <property type="entry name" value="RNase_PH_PNPase_2"/>
    <property type="match status" value="1"/>
</dbReference>
<gene>
    <name evidence="8" type="primary">pnp</name>
    <name evidence="11" type="ORF">SAMN04488096_101298</name>
</gene>
<dbReference type="FunFam" id="3.30.230.70:FF:000002">
    <property type="entry name" value="Polyribonucleotide nucleotidyltransferase"/>
    <property type="match status" value="1"/>
</dbReference>
<evidence type="ECO:0000259" key="10">
    <source>
        <dbReference type="PROSITE" id="PS50126"/>
    </source>
</evidence>
<dbReference type="InterPro" id="IPR020568">
    <property type="entry name" value="Ribosomal_Su5_D2-typ_SF"/>
</dbReference>
<comment type="similarity">
    <text evidence="1 8">Belongs to the polyribonucleotide nucleotidyltransferase family.</text>
</comment>